<evidence type="ECO:0000313" key="3">
    <source>
        <dbReference type="EMBL" id="QED26459.1"/>
    </source>
</evidence>
<dbReference type="RefSeq" id="WP_146957912.1">
    <property type="nucleotide sequence ID" value="NZ_CP042467.1"/>
</dbReference>
<evidence type="ECO:0000313" key="4">
    <source>
        <dbReference type="Proteomes" id="UP000321595"/>
    </source>
</evidence>
<name>A0A5B8XSQ3_9DELT</name>
<evidence type="ECO:0000256" key="1">
    <source>
        <dbReference type="SAM" id="MobiDB-lite"/>
    </source>
</evidence>
<proteinExistence type="predicted"/>
<dbReference type="PROSITE" id="PS51257">
    <property type="entry name" value="PROKAR_LIPOPROTEIN"/>
    <property type="match status" value="1"/>
</dbReference>
<dbReference type="AlphaFoldDB" id="A0A5B8XSQ3"/>
<keyword evidence="4" id="KW-1185">Reference proteome</keyword>
<organism evidence="3 4">
    <name type="scientific">Microvenator marinus</name>
    <dbReference type="NCBI Taxonomy" id="2600177"/>
    <lineage>
        <taxon>Bacteria</taxon>
        <taxon>Deltaproteobacteria</taxon>
        <taxon>Bradymonadales</taxon>
        <taxon>Microvenatoraceae</taxon>
        <taxon>Microvenator</taxon>
    </lineage>
</organism>
<dbReference type="EMBL" id="CP042467">
    <property type="protein sequence ID" value="QED26459.1"/>
    <property type="molecule type" value="Genomic_DNA"/>
</dbReference>
<dbReference type="Proteomes" id="UP000321595">
    <property type="component" value="Chromosome"/>
</dbReference>
<gene>
    <name evidence="3" type="ORF">FRD01_04195</name>
</gene>
<dbReference type="InterPro" id="IPR011043">
    <property type="entry name" value="Gal_Oxase/kelch_b-propeller"/>
</dbReference>
<feature type="region of interest" description="Disordered" evidence="1">
    <location>
        <begin position="24"/>
        <end position="66"/>
    </location>
</feature>
<keyword evidence="2" id="KW-0732">Signal</keyword>
<dbReference type="SUPFAM" id="SSF50965">
    <property type="entry name" value="Galactose oxidase, central domain"/>
    <property type="match status" value="1"/>
</dbReference>
<dbReference type="KEGG" id="bbae:FRD01_04195"/>
<protein>
    <submittedName>
        <fullName evidence="3">Uncharacterized protein</fullName>
    </submittedName>
</protein>
<feature type="chain" id="PRO_5023056229" evidence="2">
    <location>
        <begin position="23"/>
        <end position="404"/>
    </location>
</feature>
<sequence>MMKNRWLFLIVFVWLAACSSSEDEGQTVPEEMDASSEHDASMDAGALTDMDDPEDVGPSDADTGVDMPDQAPDSSMVLPPADARQVVVDGDSTFAEVAAGVALGEWVQFETTAAEGYFNNGNGGHDLTWGDSAIYDETSGCLMHYGGGHITIPAFSIYCTRTNEWVRGPLPDWLDLEGNVWAYTNHGYDRNSFDPETRRLFYYRQKELWIFEVETETWSRHTLALGNAYLRDFATFVPGSGVVAGRGENDPRLFIINPEDGSTTLDATSSFHSALHTFGEYSPIHDVLLYGGGDDQRSVYIRESNGDTRAVADAPEVIRTVAGGSTGGWALTDPDDGDFLVLSALTGELHRYDPASDMWSLESRSPFEPELSRTIAATITDHGVLLFATRAAGDRALITLYRPN</sequence>
<feature type="signal peptide" evidence="2">
    <location>
        <begin position="1"/>
        <end position="22"/>
    </location>
</feature>
<evidence type="ECO:0000256" key="2">
    <source>
        <dbReference type="SAM" id="SignalP"/>
    </source>
</evidence>
<feature type="compositionally biased region" description="Acidic residues" evidence="1">
    <location>
        <begin position="24"/>
        <end position="34"/>
    </location>
</feature>
<accession>A0A5B8XSQ3</accession>
<reference evidence="3 4" key="1">
    <citation type="submission" date="2019-08" db="EMBL/GenBank/DDBJ databases">
        <authorList>
            <person name="Liang Q."/>
        </authorList>
    </citation>
    <scope>NUCLEOTIDE SEQUENCE [LARGE SCALE GENOMIC DNA]</scope>
    <source>
        <strain evidence="3 4">V1718</strain>
    </source>
</reference>